<sequence length="130" mass="13835">MHFIAAVTAGIAGDAGDDHPFTKLCRYIVSGDFQFLTRPQCRRIGHPRKTRLIVQVAFMAQAGIKGPTFTFRFAPLAACGQVVIGVMIGFAVGGGITPSDVCPSRHIGSGGAVVVITRTDRFFNHLMSTG</sequence>
<name>A0A0T9V1R2_YERAE</name>
<gene>
    <name evidence="1" type="ORF">ERS008460_04203</name>
</gene>
<evidence type="ECO:0000313" key="1">
    <source>
        <dbReference type="EMBL" id="CNL96075.1"/>
    </source>
</evidence>
<protein>
    <submittedName>
        <fullName evidence="1">Uncharacterized protein</fullName>
    </submittedName>
</protein>
<dbReference type="EMBL" id="CQEM01000043">
    <property type="protein sequence ID" value="CNL96075.1"/>
    <property type="molecule type" value="Genomic_DNA"/>
</dbReference>
<proteinExistence type="predicted"/>
<accession>A0A0T9V1R2</accession>
<organism evidence="1 2">
    <name type="scientific">Yersinia aleksiciae</name>
    <dbReference type="NCBI Taxonomy" id="263819"/>
    <lineage>
        <taxon>Bacteria</taxon>
        <taxon>Pseudomonadati</taxon>
        <taxon>Pseudomonadota</taxon>
        <taxon>Gammaproteobacteria</taxon>
        <taxon>Enterobacterales</taxon>
        <taxon>Yersiniaceae</taxon>
        <taxon>Yersinia</taxon>
    </lineage>
</organism>
<reference evidence="2" key="1">
    <citation type="submission" date="2015-03" db="EMBL/GenBank/DDBJ databases">
        <authorList>
            <consortium name="Pathogen Informatics"/>
        </authorList>
    </citation>
    <scope>NUCLEOTIDE SEQUENCE [LARGE SCALE GENOMIC DNA]</scope>
    <source>
        <strain evidence="2">IP27925</strain>
    </source>
</reference>
<dbReference type="Proteomes" id="UP000040088">
    <property type="component" value="Unassembled WGS sequence"/>
</dbReference>
<evidence type="ECO:0000313" key="2">
    <source>
        <dbReference type="Proteomes" id="UP000040088"/>
    </source>
</evidence>
<dbReference type="AlphaFoldDB" id="A0A0T9V1R2"/>